<organism evidence="2 3">
    <name type="scientific">Actinacidiphila reveromycinica</name>
    <dbReference type="NCBI Taxonomy" id="659352"/>
    <lineage>
        <taxon>Bacteria</taxon>
        <taxon>Bacillati</taxon>
        <taxon>Actinomycetota</taxon>
        <taxon>Actinomycetes</taxon>
        <taxon>Kitasatosporales</taxon>
        <taxon>Streptomycetaceae</taxon>
        <taxon>Actinacidiphila</taxon>
    </lineage>
</organism>
<dbReference type="InterPro" id="IPR011037">
    <property type="entry name" value="Pyrv_Knase-like_insert_dom_sf"/>
</dbReference>
<dbReference type="Proteomes" id="UP000595703">
    <property type="component" value="Chromosome"/>
</dbReference>
<gene>
    <name evidence="2" type="ORF">RVR_9259</name>
</gene>
<dbReference type="InterPro" id="IPR005302">
    <property type="entry name" value="MoCF_Sase_C"/>
</dbReference>
<dbReference type="PANTHER" id="PTHR14237:SF19">
    <property type="entry name" value="MITOCHONDRIAL AMIDOXIME REDUCING COMPONENT 1"/>
    <property type="match status" value="1"/>
</dbReference>
<reference evidence="2 3" key="2">
    <citation type="journal article" date="2011" name="J. Antibiot.">
        <title>Furaquinocins I and J: novel polyketide isoprenoid hybrid compounds from Streptomyces reveromyceticus SN-593.</title>
        <authorList>
            <person name="Panthee S."/>
            <person name="Takahashi S."/>
            <person name="Takagi H."/>
            <person name="Nogawa T."/>
            <person name="Oowada E."/>
            <person name="Uramoto M."/>
            <person name="Osada H."/>
        </authorList>
    </citation>
    <scope>NUCLEOTIDE SEQUENCE [LARGE SCALE GENOMIC DNA]</scope>
    <source>
        <strain evidence="2 3">SN-593</strain>
    </source>
</reference>
<evidence type="ECO:0000313" key="2">
    <source>
        <dbReference type="EMBL" id="BBB01718.1"/>
    </source>
</evidence>
<dbReference type="EMBL" id="AP018365">
    <property type="protein sequence ID" value="BBB01718.1"/>
    <property type="molecule type" value="Genomic_DNA"/>
</dbReference>
<evidence type="ECO:0000313" key="3">
    <source>
        <dbReference type="Proteomes" id="UP000595703"/>
    </source>
</evidence>
<dbReference type="GO" id="GO:0030151">
    <property type="term" value="F:molybdenum ion binding"/>
    <property type="evidence" value="ECO:0007669"/>
    <property type="project" value="InterPro"/>
</dbReference>
<evidence type="ECO:0000259" key="1">
    <source>
        <dbReference type="PROSITE" id="PS51340"/>
    </source>
</evidence>
<keyword evidence="3" id="KW-1185">Reference proteome</keyword>
<dbReference type="PROSITE" id="PS51340">
    <property type="entry name" value="MOSC"/>
    <property type="match status" value="1"/>
</dbReference>
<dbReference type="SUPFAM" id="SSF141673">
    <property type="entry name" value="MOSC N-terminal domain-like"/>
    <property type="match status" value="1"/>
</dbReference>
<name>A0A7U3UZH4_9ACTN</name>
<accession>A0A7U3UZH4</accession>
<feature type="domain" description="MOSC" evidence="1">
    <location>
        <begin position="121"/>
        <end position="274"/>
    </location>
</feature>
<dbReference type="RefSeq" id="WP_202237612.1">
    <property type="nucleotide sequence ID" value="NZ_AP018365.1"/>
</dbReference>
<dbReference type="Pfam" id="PF03473">
    <property type="entry name" value="MOSC"/>
    <property type="match status" value="1"/>
</dbReference>
<reference evidence="2 3" key="3">
    <citation type="journal article" date="2011" name="Nat. Chem. Biol.">
        <title>Reveromycin A biosynthesis uses RevG and RevJ for stereospecific spiroacetal formation.</title>
        <authorList>
            <person name="Takahashi S."/>
            <person name="Toyoda A."/>
            <person name="Sekiyama Y."/>
            <person name="Takagi H."/>
            <person name="Nogawa T."/>
            <person name="Uramoto M."/>
            <person name="Suzuki R."/>
            <person name="Koshino H."/>
            <person name="Kumano T."/>
            <person name="Panthee S."/>
            <person name="Dairi T."/>
            <person name="Ishikawa J."/>
            <person name="Ikeda H."/>
            <person name="Sakaki Y."/>
            <person name="Osada H."/>
        </authorList>
    </citation>
    <scope>NUCLEOTIDE SEQUENCE [LARGE SCALE GENOMIC DNA]</scope>
    <source>
        <strain evidence="2 3">SN-593</strain>
    </source>
</reference>
<proteinExistence type="predicted"/>
<dbReference type="GO" id="GO:0030170">
    <property type="term" value="F:pyridoxal phosphate binding"/>
    <property type="evidence" value="ECO:0007669"/>
    <property type="project" value="InterPro"/>
</dbReference>
<reference evidence="2 3" key="4">
    <citation type="journal article" date="2020" name="Sci. Rep.">
        <title>beta-carboline chemical signals induce reveromycin production through a LuxR family regulator in Streptomyces sp. SN-593.</title>
        <authorList>
            <person name="Panthee S."/>
            <person name="Kito N."/>
            <person name="Hayashi T."/>
            <person name="Shimizu T."/>
            <person name="Ishikawa J."/>
            <person name="Hamamoto H."/>
            <person name="Osada H."/>
            <person name="Takahashi S."/>
        </authorList>
    </citation>
    <scope>NUCLEOTIDE SEQUENCE [LARGE SCALE GENOMIC DNA]</scope>
    <source>
        <strain evidence="2 3">SN-593</strain>
    </source>
</reference>
<dbReference type="KEGG" id="arev:RVR_9259"/>
<dbReference type="InterPro" id="IPR005303">
    <property type="entry name" value="MOCOS_middle"/>
</dbReference>
<dbReference type="GO" id="GO:0003824">
    <property type="term" value="F:catalytic activity"/>
    <property type="evidence" value="ECO:0007669"/>
    <property type="project" value="InterPro"/>
</dbReference>
<sequence>MTMPTVSALHLYPVKSMRATSTPAAVVEPWGLAGDRRWMLVDAATGKAVTQREDPRLALVHTALDGRGGLRVTAPGREPLDVAMPAPGPLETVRIFAGELDVRTAGQAADTYFSAHLGTAVRLVHLDRPDLRRPIAPEYAEPGETVSLADGFPLLVTTSASLDALNALIAAGDQAHEGPLPMDRFRPNAVVDGTEAWAEDGWRRVRIGEVLFRVPKPCGRCVITTTDQRTGARGREPLRTLGRHRNIDSKLVFGQNLVPESSGTLHVGDALTVVE</sequence>
<reference evidence="2 3" key="1">
    <citation type="journal article" date="2010" name="J. Bacteriol.">
        <title>Biochemical characterization of a novel indole prenyltransferase from Streptomyces sp. SN-593.</title>
        <authorList>
            <person name="Takahashi S."/>
            <person name="Takagi H."/>
            <person name="Toyoda A."/>
            <person name="Uramoto M."/>
            <person name="Nogawa T."/>
            <person name="Ueki M."/>
            <person name="Sakaki Y."/>
            <person name="Osada H."/>
        </authorList>
    </citation>
    <scope>NUCLEOTIDE SEQUENCE [LARGE SCALE GENOMIC DNA]</scope>
    <source>
        <strain evidence="2 3">SN-593</strain>
    </source>
</reference>
<protein>
    <recommendedName>
        <fullName evidence="1">MOSC domain-containing protein</fullName>
    </recommendedName>
</protein>
<dbReference type="Pfam" id="PF03476">
    <property type="entry name" value="MOSC_N"/>
    <property type="match status" value="1"/>
</dbReference>
<dbReference type="SUPFAM" id="SSF50800">
    <property type="entry name" value="PK beta-barrel domain-like"/>
    <property type="match status" value="1"/>
</dbReference>
<dbReference type="AlphaFoldDB" id="A0A7U3UZH4"/>
<dbReference type="PANTHER" id="PTHR14237">
    <property type="entry name" value="MOLYBDOPTERIN COFACTOR SULFURASE MOSC"/>
    <property type="match status" value="1"/>
</dbReference>